<dbReference type="EMBL" id="JQEC01000072">
    <property type="protein sequence ID" value="KGJ87357.1"/>
    <property type="molecule type" value="Genomic_DNA"/>
</dbReference>
<feature type="chain" id="PRO_5001956994" evidence="1">
    <location>
        <begin position="24"/>
        <end position="404"/>
    </location>
</feature>
<reference evidence="2 3" key="1">
    <citation type="submission" date="2014-08" db="EMBL/GenBank/DDBJ databases">
        <title>Genomic and Phenotypic Diversity of Colwellia psychrerythraea strains from Disparate Marine Basins.</title>
        <authorList>
            <person name="Techtmann S.M."/>
            <person name="Stelling S.C."/>
            <person name="Utturkar S.M."/>
            <person name="Alshibli N."/>
            <person name="Harris A."/>
            <person name="Brown S.D."/>
            <person name="Hazen T.C."/>
        </authorList>
    </citation>
    <scope>NUCLEOTIDE SEQUENCE [LARGE SCALE GENOMIC DNA]</scope>
    <source>
        <strain evidence="2 3">GAB14E</strain>
    </source>
</reference>
<dbReference type="Gene3D" id="2.40.160.50">
    <property type="entry name" value="membrane protein fhac: a member of the omp85/tpsb transporter family"/>
    <property type="match status" value="1"/>
</dbReference>
<comment type="caution">
    <text evidence="2">The sequence shown here is derived from an EMBL/GenBank/DDBJ whole genome shotgun (WGS) entry which is preliminary data.</text>
</comment>
<evidence type="ECO:0000313" key="3">
    <source>
        <dbReference type="Proteomes" id="UP000029868"/>
    </source>
</evidence>
<name>A0A099KBB3_COLPS</name>
<sequence length="404" mass="45359">MFKNRNKFILSSLLLSLTTTVNATSFIDKYMFDPDDGMLDASRYLSEVPLGFLPVPTIITEPATGNGLALLGVFFHESDEQKTQRISHSKDSEHFVLPSNISLIGAGATANGSKGFGFGHMGFWLKDTVRYKGYMLYSDFNLDFYSLGGTELKRPIELNINGPIVLQELKMRLGESKWFVGGRQVYRSVETSLANVKDVSFLPADTLNDTVNNFFDHHLSQSMTTSGLGLLAEYDSRNNPMNPEHGFDYQMHITRFDDAIGSDVDYMSYHFAGLNYWQLSKEFLFALRLQYDGVNANDEVKLPSYVPPSVDLRGVPAIRYQGNKVVVSEIEFTYKYNYRWKFNAFTGVGKAAQSFSELSSAESVHNYGVGFRYLIAKRYGFTMGTDLATGPEDTVVYIQAGATW</sequence>
<dbReference type="AlphaFoldDB" id="A0A099KBB3"/>
<evidence type="ECO:0000256" key="1">
    <source>
        <dbReference type="SAM" id="SignalP"/>
    </source>
</evidence>
<dbReference type="RefSeq" id="WP_033084424.1">
    <property type="nucleotide sequence ID" value="NZ_JQEC01000072.1"/>
</dbReference>
<proteinExistence type="predicted"/>
<accession>A0A099KBB3</accession>
<dbReference type="GO" id="GO:0019867">
    <property type="term" value="C:outer membrane"/>
    <property type="evidence" value="ECO:0007669"/>
    <property type="project" value="InterPro"/>
</dbReference>
<keyword evidence="1" id="KW-0732">Signal</keyword>
<dbReference type="OrthoDB" id="9771071at2"/>
<feature type="signal peptide" evidence="1">
    <location>
        <begin position="1"/>
        <end position="23"/>
    </location>
</feature>
<gene>
    <name evidence="2" type="ORF">GAB14E_4512</name>
</gene>
<evidence type="ECO:0000313" key="2">
    <source>
        <dbReference type="EMBL" id="KGJ87357.1"/>
    </source>
</evidence>
<organism evidence="2 3">
    <name type="scientific">Colwellia psychrerythraea</name>
    <name type="common">Vibrio psychroerythus</name>
    <dbReference type="NCBI Taxonomy" id="28229"/>
    <lineage>
        <taxon>Bacteria</taxon>
        <taxon>Pseudomonadati</taxon>
        <taxon>Pseudomonadota</taxon>
        <taxon>Gammaproteobacteria</taxon>
        <taxon>Alteromonadales</taxon>
        <taxon>Colwelliaceae</taxon>
        <taxon>Colwellia</taxon>
    </lineage>
</organism>
<dbReference type="Proteomes" id="UP000029868">
    <property type="component" value="Unassembled WGS sequence"/>
</dbReference>
<dbReference type="PATRIC" id="fig|28229.3.peg.4492"/>
<protein>
    <submittedName>
        <fullName evidence="2">Surface antigen (D15)</fullName>
    </submittedName>
</protein>